<dbReference type="EMBL" id="GBRH01207141">
    <property type="protein sequence ID" value="JAD90754.1"/>
    <property type="molecule type" value="Transcribed_RNA"/>
</dbReference>
<reference evidence="2" key="1">
    <citation type="submission" date="2014-09" db="EMBL/GenBank/DDBJ databases">
        <authorList>
            <person name="Magalhaes I.L.F."/>
            <person name="Oliveira U."/>
            <person name="Santos F.R."/>
            <person name="Vidigal T.H.D.A."/>
            <person name="Brescovit A.D."/>
            <person name="Santos A.J."/>
        </authorList>
    </citation>
    <scope>NUCLEOTIDE SEQUENCE</scope>
    <source>
        <tissue evidence="2">Shoot tissue taken approximately 20 cm above the soil surface</tissue>
    </source>
</reference>
<feature type="region of interest" description="Disordered" evidence="1">
    <location>
        <begin position="1"/>
        <end position="35"/>
    </location>
</feature>
<evidence type="ECO:0000313" key="2">
    <source>
        <dbReference type="EMBL" id="JAD90754.1"/>
    </source>
</evidence>
<organism evidence="2">
    <name type="scientific">Arundo donax</name>
    <name type="common">Giant reed</name>
    <name type="synonym">Donax arundinaceus</name>
    <dbReference type="NCBI Taxonomy" id="35708"/>
    <lineage>
        <taxon>Eukaryota</taxon>
        <taxon>Viridiplantae</taxon>
        <taxon>Streptophyta</taxon>
        <taxon>Embryophyta</taxon>
        <taxon>Tracheophyta</taxon>
        <taxon>Spermatophyta</taxon>
        <taxon>Magnoliopsida</taxon>
        <taxon>Liliopsida</taxon>
        <taxon>Poales</taxon>
        <taxon>Poaceae</taxon>
        <taxon>PACMAD clade</taxon>
        <taxon>Arundinoideae</taxon>
        <taxon>Arundineae</taxon>
        <taxon>Arundo</taxon>
    </lineage>
</organism>
<accession>A0A0A9DQA9</accession>
<reference evidence="2" key="2">
    <citation type="journal article" date="2015" name="Data Brief">
        <title>Shoot transcriptome of the giant reed, Arundo donax.</title>
        <authorList>
            <person name="Barrero R.A."/>
            <person name="Guerrero F.D."/>
            <person name="Moolhuijzen P."/>
            <person name="Goolsby J.A."/>
            <person name="Tidwell J."/>
            <person name="Bellgard S.E."/>
            <person name="Bellgard M.I."/>
        </authorList>
    </citation>
    <scope>NUCLEOTIDE SEQUENCE</scope>
    <source>
        <tissue evidence="2">Shoot tissue taken approximately 20 cm above the soil surface</tissue>
    </source>
</reference>
<evidence type="ECO:0000256" key="1">
    <source>
        <dbReference type="SAM" id="MobiDB-lite"/>
    </source>
</evidence>
<protein>
    <submittedName>
        <fullName evidence="2">Uncharacterized protein</fullName>
    </submittedName>
</protein>
<feature type="compositionally biased region" description="Low complexity" evidence="1">
    <location>
        <begin position="97"/>
        <end position="106"/>
    </location>
</feature>
<feature type="region of interest" description="Disordered" evidence="1">
    <location>
        <begin position="81"/>
        <end position="106"/>
    </location>
</feature>
<name>A0A0A9DQA9_ARUDO</name>
<sequence>MGRPARSTPPMQALSCETSRRTRSSGTAPLGATSFRHRRNLRNMAEALSTLWSRARKNLLSVRLSTSLAFGSCASTTALSSATLSHSPSPAAPPPAFAISSSSSSI</sequence>
<proteinExistence type="predicted"/>
<dbReference type="AlphaFoldDB" id="A0A0A9DQA9"/>